<dbReference type="Pfam" id="PF07730">
    <property type="entry name" value="HisKA_3"/>
    <property type="match status" value="1"/>
</dbReference>
<dbReference type="InterPro" id="IPR036890">
    <property type="entry name" value="HATPase_C_sf"/>
</dbReference>
<proteinExistence type="predicted"/>
<dbReference type="GO" id="GO:0046983">
    <property type="term" value="F:protein dimerization activity"/>
    <property type="evidence" value="ECO:0007669"/>
    <property type="project" value="InterPro"/>
</dbReference>
<feature type="transmembrane region" description="Helical" evidence="4">
    <location>
        <begin position="40"/>
        <end position="57"/>
    </location>
</feature>
<dbReference type="KEGG" id="kcm:ABWK59_17470"/>
<accession>A0AAU8JW44</accession>
<gene>
    <name evidence="7" type="ORF">ABWK59_17470</name>
</gene>
<evidence type="ECO:0000256" key="3">
    <source>
        <dbReference type="ARBA" id="ARBA00023012"/>
    </source>
</evidence>
<organism evidence="7">
    <name type="scientific">Kitasatospora camelliae</name>
    <dbReference type="NCBI Taxonomy" id="3156397"/>
    <lineage>
        <taxon>Bacteria</taxon>
        <taxon>Bacillati</taxon>
        <taxon>Actinomycetota</taxon>
        <taxon>Actinomycetes</taxon>
        <taxon>Kitasatosporales</taxon>
        <taxon>Streptomycetaceae</taxon>
        <taxon>Kitasatospora</taxon>
    </lineage>
</organism>
<keyword evidence="4" id="KW-1133">Transmembrane helix</keyword>
<evidence type="ECO:0000256" key="2">
    <source>
        <dbReference type="ARBA" id="ARBA00022777"/>
    </source>
</evidence>
<feature type="domain" description="Histidine kinase/HSP90-like ATPase" evidence="5">
    <location>
        <begin position="333"/>
        <end position="422"/>
    </location>
</feature>
<reference evidence="7" key="1">
    <citation type="submission" date="2024-06" db="EMBL/GenBank/DDBJ databases">
        <title>The genome sequences of Kitasatospora sp. strain HUAS MG31.</title>
        <authorList>
            <person name="Mo P."/>
        </authorList>
    </citation>
    <scope>NUCLEOTIDE SEQUENCE</scope>
    <source>
        <strain evidence="7">HUAS MG31</strain>
    </source>
</reference>
<name>A0AAU8JW44_9ACTN</name>
<dbReference type="Pfam" id="PF02518">
    <property type="entry name" value="HATPase_c"/>
    <property type="match status" value="1"/>
</dbReference>
<protein>
    <submittedName>
        <fullName evidence="7">Sensor histidine kinase</fullName>
    </submittedName>
</protein>
<dbReference type="PANTHER" id="PTHR24421:SF63">
    <property type="entry name" value="SENSOR HISTIDINE KINASE DESK"/>
    <property type="match status" value="1"/>
</dbReference>
<keyword evidence="1" id="KW-0808">Transferase</keyword>
<evidence type="ECO:0000259" key="5">
    <source>
        <dbReference type="Pfam" id="PF02518"/>
    </source>
</evidence>
<evidence type="ECO:0000259" key="6">
    <source>
        <dbReference type="Pfam" id="PF07730"/>
    </source>
</evidence>
<dbReference type="Gene3D" id="1.20.5.1930">
    <property type="match status" value="1"/>
</dbReference>
<keyword evidence="4" id="KW-0472">Membrane</keyword>
<feature type="transmembrane region" description="Helical" evidence="4">
    <location>
        <begin position="103"/>
        <end position="123"/>
    </location>
</feature>
<dbReference type="SUPFAM" id="SSF55874">
    <property type="entry name" value="ATPase domain of HSP90 chaperone/DNA topoisomerase II/histidine kinase"/>
    <property type="match status" value="1"/>
</dbReference>
<keyword evidence="3" id="KW-0902">Two-component regulatory system</keyword>
<dbReference type="CDD" id="cd16917">
    <property type="entry name" value="HATPase_UhpB-NarQ-NarX-like"/>
    <property type="match status" value="1"/>
</dbReference>
<keyword evidence="4" id="KW-0812">Transmembrane</keyword>
<feature type="domain" description="Signal transduction histidine kinase subgroup 3 dimerisation and phosphoacceptor" evidence="6">
    <location>
        <begin position="229"/>
        <end position="296"/>
    </location>
</feature>
<dbReference type="PANTHER" id="PTHR24421">
    <property type="entry name" value="NITRATE/NITRITE SENSOR PROTEIN NARX-RELATED"/>
    <property type="match status" value="1"/>
</dbReference>
<dbReference type="Gene3D" id="3.30.565.10">
    <property type="entry name" value="Histidine kinase-like ATPase, C-terminal domain"/>
    <property type="match status" value="1"/>
</dbReference>
<dbReference type="RefSeq" id="WP_354641517.1">
    <property type="nucleotide sequence ID" value="NZ_CP159872.1"/>
</dbReference>
<evidence type="ECO:0000256" key="1">
    <source>
        <dbReference type="ARBA" id="ARBA00022679"/>
    </source>
</evidence>
<evidence type="ECO:0000313" key="7">
    <source>
        <dbReference type="EMBL" id="XCM80581.1"/>
    </source>
</evidence>
<feature type="transmembrane region" description="Helical" evidence="4">
    <location>
        <begin position="192"/>
        <end position="212"/>
    </location>
</feature>
<dbReference type="GO" id="GO:0000155">
    <property type="term" value="F:phosphorelay sensor kinase activity"/>
    <property type="evidence" value="ECO:0007669"/>
    <property type="project" value="InterPro"/>
</dbReference>
<feature type="transmembrane region" description="Helical" evidence="4">
    <location>
        <begin position="135"/>
        <end position="153"/>
    </location>
</feature>
<feature type="transmembrane region" description="Helical" evidence="4">
    <location>
        <begin position="160"/>
        <end position="180"/>
    </location>
</feature>
<feature type="transmembrane region" description="Helical" evidence="4">
    <location>
        <begin position="69"/>
        <end position="91"/>
    </location>
</feature>
<dbReference type="InterPro" id="IPR011712">
    <property type="entry name" value="Sig_transdc_His_kin_sub3_dim/P"/>
</dbReference>
<dbReference type="AlphaFoldDB" id="A0AAU8JW44"/>
<dbReference type="InterPro" id="IPR050482">
    <property type="entry name" value="Sensor_HK_TwoCompSys"/>
</dbReference>
<dbReference type="InterPro" id="IPR003594">
    <property type="entry name" value="HATPase_dom"/>
</dbReference>
<dbReference type="GO" id="GO:0016020">
    <property type="term" value="C:membrane"/>
    <property type="evidence" value="ECO:0007669"/>
    <property type="project" value="InterPro"/>
</dbReference>
<keyword evidence="2 7" id="KW-0418">Kinase</keyword>
<dbReference type="EMBL" id="CP159872">
    <property type="protein sequence ID" value="XCM80581.1"/>
    <property type="molecule type" value="Genomic_DNA"/>
</dbReference>
<evidence type="ECO:0000256" key="4">
    <source>
        <dbReference type="SAM" id="Phobius"/>
    </source>
</evidence>
<sequence length="431" mass="45511">MQQPRGDGMGVDTLIRPVTRPVRSWRALGKPQRTEMYVRWSLYLMAPMQLFFVLLAIGANPDLDPPVWVLRFVVAAGLADAVVMVVTLRAGLDHYLGRRDLPVAALATGFALALATVWGVALLGPGPDGTTPTGALMAPVALPFWFAPISVAVPPRRAALVAGAMMALAVPPLLVGGMGVGEAVGALTGLSFALVVVAGTCRCSAWLAGVVWELDAARETQSQLAVAQERLRFSRDLHDVLGRNLTTMALKSELAVQLAVRGRPEAADQMTEVQRIAQESQREVRDLVRGYRSADLQVELTGARSVLRSADVACEVDLVAEVGSLPAAAQSVLGWVVREATTNVLRHSEAAHCRIRLRTEDGRALLEIENDGVPAAPATPAGSTGGHGLAGLRERLAAHGGELHLPAAVPGAFTVLAVLPLDTTAPEVPSR</sequence>